<accession>A0A4Q7NLL5</accession>
<evidence type="ECO:0000313" key="2">
    <source>
        <dbReference type="EMBL" id="RZS86031.1"/>
    </source>
</evidence>
<name>A0A4Q7NLL5_9BURK</name>
<dbReference type="AlphaFoldDB" id="A0A4Q7NLL5"/>
<organism evidence="2 3">
    <name type="scientific">Pigmentiphaga kullae</name>
    <dbReference type="NCBI Taxonomy" id="151784"/>
    <lineage>
        <taxon>Bacteria</taxon>
        <taxon>Pseudomonadati</taxon>
        <taxon>Pseudomonadota</taxon>
        <taxon>Betaproteobacteria</taxon>
        <taxon>Burkholderiales</taxon>
        <taxon>Alcaligenaceae</taxon>
        <taxon>Pigmentiphaga</taxon>
    </lineage>
</organism>
<dbReference type="GO" id="GO:0006355">
    <property type="term" value="P:regulation of DNA-templated transcription"/>
    <property type="evidence" value="ECO:0007669"/>
    <property type="project" value="InterPro"/>
</dbReference>
<keyword evidence="3" id="KW-1185">Reference proteome</keyword>
<evidence type="ECO:0000313" key="3">
    <source>
        <dbReference type="Proteomes" id="UP000292445"/>
    </source>
</evidence>
<dbReference type="SUPFAM" id="SSF46894">
    <property type="entry name" value="C-terminal effector domain of the bipartite response regulators"/>
    <property type="match status" value="1"/>
</dbReference>
<dbReference type="InterPro" id="IPR036388">
    <property type="entry name" value="WH-like_DNA-bd_sf"/>
</dbReference>
<dbReference type="RefSeq" id="WP_165404525.1">
    <property type="nucleotide sequence ID" value="NZ_SGXC01000001.1"/>
</dbReference>
<dbReference type="Proteomes" id="UP000292445">
    <property type="component" value="Unassembled WGS sequence"/>
</dbReference>
<reference evidence="2 3" key="1">
    <citation type="submission" date="2019-02" db="EMBL/GenBank/DDBJ databases">
        <title>Genomic Encyclopedia of Type Strains, Phase IV (KMG-IV): sequencing the most valuable type-strain genomes for metagenomic binning, comparative biology and taxonomic classification.</title>
        <authorList>
            <person name="Goeker M."/>
        </authorList>
    </citation>
    <scope>NUCLEOTIDE SEQUENCE [LARGE SCALE GENOMIC DNA]</scope>
    <source>
        <strain evidence="2 3">K24</strain>
    </source>
</reference>
<dbReference type="InterPro" id="IPR000792">
    <property type="entry name" value="Tscrpt_reg_LuxR_C"/>
</dbReference>
<dbReference type="Gene3D" id="1.10.10.10">
    <property type="entry name" value="Winged helix-like DNA-binding domain superfamily/Winged helix DNA-binding domain"/>
    <property type="match status" value="1"/>
</dbReference>
<sequence length="364" mass="40227">MDTNGTALQLLERLYDGVLSADSWRQSLRDISLSLGAASAGQVALHTPTDSLELDELIGMPPGMVAHFNEMQDLDPGRAASALLAAGRIYVDYEFHGRARLQREPFYQEFLKPNGLGTYALLPLGQDEERIYTFSVQREHGRSPLSDDETRLMQAVLPHLRTTLHLQLRFRQQQAESLLLRHMLDRLGFPLLVCSARGGIVQSNHLGDIWLQQPDCPLSVRASNLPQPIRRLLDRACGHGIEAPAAGSLALPDGGRLIVLPCPLTQDLRGGDALALLAAQGPQWRPTPRGTLLRTLFRLTPAEIRLAHHLARHDDPLPSVAETLGVSLNTLRTQLRSIFDKTQTRRQADLVRLMGHLGLLTPGD</sequence>
<dbReference type="InterPro" id="IPR016032">
    <property type="entry name" value="Sig_transdc_resp-reg_C-effctor"/>
</dbReference>
<protein>
    <submittedName>
        <fullName evidence="2">LuxR family transcriptional regulator</fullName>
    </submittedName>
</protein>
<gene>
    <name evidence="2" type="ORF">EV675_2064</name>
</gene>
<feature type="domain" description="HTH luxR-type" evidence="1">
    <location>
        <begin position="296"/>
        <end position="354"/>
    </location>
</feature>
<dbReference type="SMART" id="SM00421">
    <property type="entry name" value="HTH_LUXR"/>
    <property type="match status" value="1"/>
</dbReference>
<dbReference type="EMBL" id="SGXC01000001">
    <property type="protein sequence ID" value="RZS86031.1"/>
    <property type="molecule type" value="Genomic_DNA"/>
</dbReference>
<evidence type="ECO:0000259" key="1">
    <source>
        <dbReference type="SMART" id="SM00421"/>
    </source>
</evidence>
<dbReference type="GO" id="GO:0003677">
    <property type="term" value="F:DNA binding"/>
    <property type="evidence" value="ECO:0007669"/>
    <property type="project" value="InterPro"/>
</dbReference>
<proteinExistence type="predicted"/>
<comment type="caution">
    <text evidence="2">The sequence shown here is derived from an EMBL/GenBank/DDBJ whole genome shotgun (WGS) entry which is preliminary data.</text>
</comment>